<sequence length="852" mass="89088">GDGTFTHTAADGTIVIFDANTTTMTNNGDGTYTFTNANGDTITVDVIGDVVTNIQNQGDIYNEIINVINANSDVLQDNGDGTFTHTAADGTIVTFDANTTTMTNNGDGTYTFTNANGDTITVDVIGNVVTNIQNQGDIYNEIINVINTNSDVLQDNGDGTFTHTAADNTVISFDITQTGTGDPNGNGTTGAAGSVYIDESTGDVWTFNGTLWINQNPITNEPWFGTDDNMGATDNTEDIYSLGNVGVGTASPGNDLHVAGGLRITLANNILPSNTYDITTTTSKLRFTYLPKGTFMELAGIGNQTHMALRIADANQQRIPNYSFLNDTNTGMSNINNAPDNLRFVTDGNERIRINELGNVGIGTMTPNERLEVNGKVRVSDLTGVDSDPLVNPDFIVTADDVTGELKAVSAASLAAVNEPWFGTDDNMGATENTEDIYTMGHVGIGISTPTPFSLHIQEGGNANIAIDSETGFESQIFFREQSVSKMKIAYTPSRDAIGIVDVSTNNLIMTAEASGNVGIGTDTPNEKLEVNGKVRVSDLMGADLTTDLIVTADAATGELKSIPQSNFDADLRVVGNRNHITSDAGVGANGTNAGTGSLNIGVGNNTLLNITSGSSNVAIGSTALRQLTNSSNNTSIGVFSGNNFVGNHNLFLGYVAGNGLQNGNNNIVIGSSTNTDVPDRFGSNQLNIANVIYGIDVNTFPALTTAKIGIGTATPNEKLEVNGKVRVSDLTGADLATDLVVTADATTGELKSTTSSTIATTAAIRTETANYAVIADDATILIDATAGSVTVTLPTPVLGKKYVVKKIDATVNSMVLNGAGATIDGAATRTTTVPYQTFVLQNDGTNWFIIN</sequence>
<keyword evidence="2" id="KW-1185">Reference proteome</keyword>
<name>A0ABT0QIA9_9FLAO</name>
<protein>
    <submittedName>
        <fullName evidence="1">Uncharacterized protein</fullName>
    </submittedName>
</protein>
<dbReference type="RefSeq" id="WP_430886770.1">
    <property type="nucleotide sequence ID" value="NZ_JAMFLZ010000016.1"/>
</dbReference>
<accession>A0ABT0QIA9</accession>
<evidence type="ECO:0000313" key="2">
    <source>
        <dbReference type="Proteomes" id="UP001165381"/>
    </source>
</evidence>
<reference evidence="1" key="1">
    <citation type="submission" date="2022-05" db="EMBL/GenBank/DDBJ databases">
        <authorList>
            <person name="Park J.-S."/>
        </authorList>
    </citation>
    <scope>NUCLEOTIDE SEQUENCE</scope>
    <source>
        <strain evidence="1">2012CJ34-3</strain>
    </source>
</reference>
<proteinExistence type="predicted"/>
<comment type="caution">
    <text evidence="1">The sequence shown here is derived from an EMBL/GenBank/DDBJ whole genome shotgun (WGS) entry which is preliminary data.</text>
</comment>
<gene>
    <name evidence="1" type="ORF">M3P09_17140</name>
</gene>
<dbReference type="EMBL" id="JAMFLZ010000016">
    <property type="protein sequence ID" value="MCL6296729.1"/>
    <property type="molecule type" value="Genomic_DNA"/>
</dbReference>
<evidence type="ECO:0000313" key="1">
    <source>
        <dbReference type="EMBL" id="MCL6296729.1"/>
    </source>
</evidence>
<organism evidence="1 2">
    <name type="scientific">Jejuia spongiicola</name>
    <dbReference type="NCBI Taxonomy" id="2942207"/>
    <lineage>
        <taxon>Bacteria</taxon>
        <taxon>Pseudomonadati</taxon>
        <taxon>Bacteroidota</taxon>
        <taxon>Flavobacteriia</taxon>
        <taxon>Flavobacteriales</taxon>
        <taxon>Flavobacteriaceae</taxon>
        <taxon>Jejuia</taxon>
    </lineage>
</organism>
<dbReference type="Proteomes" id="UP001165381">
    <property type="component" value="Unassembled WGS sequence"/>
</dbReference>
<feature type="non-terminal residue" evidence="1">
    <location>
        <position position="1"/>
    </location>
</feature>